<dbReference type="InterPro" id="IPR036962">
    <property type="entry name" value="Glyco_hydro_3_N_sf"/>
</dbReference>
<evidence type="ECO:0000313" key="11">
    <source>
        <dbReference type="Proteomes" id="UP000604046"/>
    </source>
</evidence>
<evidence type="ECO:0000256" key="7">
    <source>
        <dbReference type="ARBA" id="ARBA00022801"/>
    </source>
</evidence>
<evidence type="ECO:0000313" key="10">
    <source>
        <dbReference type="EMBL" id="CAE7256898.1"/>
    </source>
</evidence>
<keyword evidence="5" id="KW-0964">Secreted</keyword>
<name>A0A812MIJ3_9DINO</name>
<dbReference type="AlphaFoldDB" id="A0A812MIJ3"/>
<protein>
    <recommendedName>
        <fullName evidence="4">beta-glucosidase</fullName>
        <ecNumber evidence="4">3.2.1.21</ecNumber>
    </recommendedName>
</protein>
<evidence type="ECO:0000256" key="1">
    <source>
        <dbReference type="ARBA" id="ARBA00000448"/>
    </source>
</evidence>
<evidence type="ECO:0000256" key="6">
    <source>
        <dbReference type="ARBA" id="ARBA00022729"/>
    </source>
</evidence>
<dbReference type="EMBL" id="CAJNDS010001369">
    <property type="protein sequence ID" value="CAE7256898.1"/>
    <property type="molecule type" value="Genomic_DNA"/>
</dbReference>
<keyword evidence="11" id="KW-1185">Reference proteome</keyword>
<keyword evidence="7" id="KW-0378">Hydrolase</keyword>
<dbReference type="PANTHER" id="PTHR42715:SF12">
    <property type="entry name" value="BETA-GLUCOSIDASE G-RELATED"/>
    <property type="match status" value="1"/>
</dbReference>
<dbReference type="GO" id="GO:0005576">
    <property type="term" value="C:extracellular region"/>
    <property type="evidence" value="ECO:0007669"/>
    <property type="project" value="UniProtKB-SubCell"/>
</dbReference>
<dbReference type="Gene3D" id="3.20.20.300">
    <property type="entry name" value="Glycoside hydrolase, family 3, N-terminal domain"/>
    <property type="match status" value="1"/>
</dbReference>
<evidence type="ECO:0000259" key="9">
    <source>
        <dbReference type="Pfam" id="PF00933"/>
    </source>
</evidence>
<comment type="function">
    <text evidence="8">Beta-glucosidases are one of a number of cellulolytic enzymes involved in the degradation of cellulosic biomass. Catalyzes the last step releasing glucose from the inhibitory cellobiose.</text>
</comment>
<comment type="subcellular location">
    <subcellularLocation>
        <location evidence="2">Secreted</location>
    </subcellularLocation>
</comment>
<dbReference type="Proteomes" id="UP000604046">
    <property type="component" value="Unassembled WGS sequence"/>
</dbReference>
<dbReference type="PRINTS" id="PR00133">
    <property type="entry name" value="GLHYDRLASE3"/>
</dbReference>
<organism evidence="10 11">
    <name type="scientific">Symbiodinium natans</name>
    <dbReference type="NCBI Taxonomy" id="878477"/>
    <lineage>
        <taxon>Eukaryota</taxon>
        <taxon>Sar</taxon>
        <taxon>Alveolata</taxon>
        <taxon>Dinophyceae</taxon>
        <taxon>Suessiales</taxon>
        <taxon>Symbiodiniaceae</taxon>
        <taxon>Symbiodinium</taxon>
    </lineage>
</organism>
<sequence>MQMVHARMLAVRAVKGTRTMFASEAQLNLWSISHYHVAPADAQKDAVGVFRPTAPQACACPCIFTERLLSGAAASKNDEEPLHIPHYHGPFLRHWQHAYDLASRTLANLSPWQRVRLVHGKGWRGWQLTPGFYVGTTVGHAPENIPWLKMQDSGNGFRSMLPSTVGTTIVWPSPLALAATWDIQAVGEQAGALATEFRGKGANAMLGPGLNVNRIARGGRNFEYLPGEDPFLGATLTRSFIFHLQRKGVMAVLKHFGFNEQETNRNWVSSIVDERTAWELYYPPFEAGIDVGAAAIMCSYNKVPQR</sequence>
<keyword evidence="6" id="KW-0732">Signal</keyword>
<reference evidence="10" key="1">
    <citation type="submission" date="2021-02" db="EMBL/GenBank/DDBJ databases">
        <authorList>
            <person name="Dougan E. K."/>
            <person name="Rhodes N."/>
            <person name="Thang M."/>
            <person name="Chan C."/>
        </authorList>
    </citation>
    <scope>NUCLEOTIDE SEQUENCE</scope>
</reference>
<evidence type="ECO:0000256" key="3">
    <source>
        <dbReference type="ARBA" id="ARBA00005336"/>
    </source>
</evidence>
<dbReference type="GO" id="GO:0008422">
    <property type="term" value="F:beta-glucosidase activity"/>
    <property type="evidence" value="ECO:0007669"/>
    <property type="project" value="UniProtKB-EC"/>
</dbReference>
<dbReference type="EC" id="3.2.1.21" evidence="4"/>
<evidence type="ECO:0000256" key="5">
    <source>
        <dbReference type="ARBA" id="ARBA00022525"/>
    </source>
</evidence>
<dbReference type="PANTHER" id="PTHR42715">
    <property type="entry name" value="BETA-GLUCOSIDASE"/>
    <property type="match status" value="1"/>
</dbReference>
<dbReference type="InterPro" id="IPR001764">
    <property type="entry name" value="Glyco_hydro_3_N"/>
</dbReference>
<accession>A0A812MIJ3</accession>
<evidence type="ECO:0000256" key="2">
    <source>
        <dbReference type="ARBA" id="ARBA00004613"/>
    </source>
</evidence>
<dbReference type="GO" id="GO:0009251">
    <property type="term" value="P:glucan catabolic process"/>
    <property type="evidence" value="ECO:0007669"/>
    <property type="project" value="TreeGrafter"/>
</dbReference>
<dbReference type="InterPro" id="IPR050288">
    <property type="entry name" value="Cellulose_deg_GH3"/>
</dbReference>
<dbReference type="SUPFAM" id="SSF51445">
    <property type="entry name" value="(Trans)glycosidases"/>
    <property type="match status" value="1"/>
</dbReference>
<dbReference type="InterPro" id="IPR017853">
    <property type="entry name" value="GH"/>
</dbReference>
<dbReference type="OrthoDB" id="437054at2759"/>
<gene>
    <name evidence="10" type="primary">bglM</name>
    <name evidence="10" type="ORF">SNAT2548_LOCUS13234</name>
</gene>
<comment type="similarity">
    <text evidence="3">Belongs to the glycosyl hydrolase 3 family.</text>
</comment>
<comment type="catalytic activity">
    <reaction evidence="1">
        <text>Hydrolysis of terminal, non-reducing beta-D-glucosyl residues with release of beta-D-glucose.</text>
        <dbReference type="EC" id="3.2.1.21"/>
    </reaction>
</comment>
<comment type="caution">
    <text evidence="10">The sequence shown here is derived from an EMBL/GenBank/DDBJ whole genome shotgun (WGS) entry which is preliminary data.</text>
</comment>
<feature type="domain" description="Glycoside hydrolase family 3 N-terminal" evidence="9">
    <location>
        <begin position="142"/>
        <end position="302"/>
    </location>
</feature>
<dbReference type="Pfam" id="PF00933">
    <property type="entry name" value="Glyco_hydro_3"/>
    <property type="match status" value="1"/>
</dbReference>
<proteinExistence type="inferred from homology"/>
<evidence type="ECO:0000256" key="8">
    <source>
        <dbReference type="ARBA" id="ARBA00024983"/>
    </source>
</evidence>
<evidence type="ECO:0000256" key="4">
    <source>
        <dbReference type="ARBA" id="ARBA00012744"/>
    </source>
</evidence>